<sequence length="144" mass="16739">MSGRSDCRKFAPNIFNKSKCTNCFRQKEEHSAEALESNRRLHQTPCQVHFKVTKNKIRSEMIVNIFSPPDGHPKHQRHYQCVVGLLEAKNLRHDDGLTRHFVNFMTEYTDSDTFTALMETKTPFRFTVTPVCDLLASKECSKFK</sequence>
<dbReference type="EMBL" id="ODYU01005867">
    <property type="protein sequence ID" value="SOQ47188.1"/>
    <property type="molecule type" value="Genomic_DNA"/>
</dbReference>
<evidence type="ECO:0000313" key="1">
    <source>
        <dbReference type="EMBL" id="SOQ47188.1"/>
    </source>
</evidence>
<organism evidence="1">
    <name type="scientific">Spodoptera frugiperda</name>
    <name type="common">Fall armyworm</name>
    <dbReference type="NCBI Taxonomy" id="7108"/>
    <lineage>
        <taxon>Eukaryota</taxon>
        <taxon>Metazoa</taxon>
        <taxon>Ecdysozoa</taxon>
        <taxon>Arthropoda</taxon>
        <taxon>Hexapoda</taxon>
        <taxon>Insecta</taxon>
        <taxon>Pterygota</taxon>
        <taxon>Neoptera</taxon>
        <taxon>Endopterygota</taxon>
        <taxon>Lepidoptera</taxon>
        <taxon>Glossata</taxon>
        <taxon>Ditrysia</taxon>
        <taxon>Noctuoidea</taxon>
        <taxon>Noctuidae</taxon>
        <taxon>Amphipyrinae</taxon>
        <taxon>Spodoptera</taxon>
    </lineage>
</organism>
<dbReference type="AlphaFoldDB" id="A0A2H1W2B2"/>
<proteinExistence type="predicted"/>
<name>A0A2H1W2B2_SPOFR</name>
<reference evidence="1" key="1">
    <citation type="submission" date="2016-07" db="EMBL/GenBank/DDBJ databases">
        <authorList>
            <person name="Bretaudeau A."/>
        </authorList>
    </citation>
    <scope>NUCLEOTIDE SEQUENCE</scope>
    <source>
        <strain evidence="1">Rice</strain>
        <tissue evidence="1">Whole body</tissue>
    </source>
</reference>
<gene>
    <name evidence="1" type="ORF">SFRICE_026168</name>
</gene>
<protein>
    <submittedName>
        <fullName evidence="1">SFRICE_026168</fullName>
    </submittedName>
</protein>
<accession>A0A2H1W2B2</accession>